<name>A0ABS5NYM4_9BACI</name>
<dbReference type="Proteomes" id="UP000681027">
    <property type="component" value="Unassembled WGS sequence"/>
</dbReference>
<dbReference type="EMBL" id="JAGYPM010000004">
    <property type="protein sequence ID" value="MBS4192183.1"/>
    <property type="molecule type" value="Genomic_DNA"/>
</dbReference>
<evidence type="ECO:0000256" key="1">
    <source>
        <dbReference type="SAM" id="SignalP"/>
    </source>
</evidence>
<feature type="signal peptide" evidence="1">
    <location>
        <begin position="1"/>
        <end position="27"/>
    </location>
</feature>
<accession>A0ABS5NYM4</accession>
<comment type="caution">
    <text evidence="2">The sequence shown here is derived from an EMBL/GenBank/DDBJ whole genome shotgun (WGS) entry which is preliminary data.</text>
</comment>
<dbReference type="InterPro" id="IPR023833">
    <property type="entry name" value="Signal_pept_SipW-depend-type"/>
</dbReference>
<dbReference type="NCBIfam" id="TIGR04088">
    <property type="entry name" value="cognate_SipW"/>
    <property type="match status" value="1"/>
</dbReference>
<sequence length="201" mass="22464">MSIKKKFGLGIASAALGLSLVGGGTFAYFSDTEVTNNTFAAGTLDLSVNPKTIVNVDNIKPGDTMLREFKLVNNGSLDIDDVLLSTDYKVTDAKGNNVEDFGEHIRVNFLYNADKDSVPIFSKTLKDLKDNYSDMNSPDVIIFWDEFWNQFFNGYLAPGTDDTLYVQFEFVDNGQDQNQFQGDSLQLEWTFNATQTEGEER</sequence>
<dbReference type="Pfam" id="PF12389">
    <property type="entry name" value="Peptidase_M73"/>
    <property type="match status" value="1"/>
</dbReference>
<reference evidence="2 3" key="1">
    <citation type="submission" date="2021-05" db="EMBL/GenBank/DDBJ databases">
        <title>Novel Bacillus species.</title>
        <authorList>
            <person name="Liu G."/>
        </authorList>
    </citation>
    <scope>NUCLEOTIDE SEQUENCE [LARGE SCALE GENOMIC DNA]</scope>
    <source>
        <strain evidence="2 3">FJAT-49705</strain>
    </source>
</reference>
<evidence type="ECO:0000313" key="2">
    <source>
        <dbReference type="EMBL" id="MBS4192183.1"/>
    </source>
</evidence>
<organism evidence="2 3">
    <name type="scientific">Cytobacillus citreus</name>
    <dbReference type="NCBI Taxonomy" id="2833586"/>
    <lineage>
        <taxon>Bacteria</taxon>
        <taxon>Bacillati</taxon>
        <taxon>Bacillota</taxon>
        <taxon>Bacilli</taxon>
        <taxon>Bacillales</taxon>
        <taxon>Bacillaceae</taxon>
        <taxon>Cytobacillus</taxon>
    </lineage>
</organism>
<proteinExistence type="predicted"/>
<dbReference type="InterPro" id="IPR022121">
    <property type="entry name" value="Peptidase_M73_camelysin"/>
</dbReference>
<protein>
    <submittedName>
        <fullName evidence="2">M73 family metallopeptidase</fullName>
    </submittedName>
</protein>
<keyword evidence="1" id="KW-0732">Signal</keyword>
<dbReference type="RefSeq" id="WP_213103624.1">
    <property type="nucleotide sequence ID" value="NZ_JAGYPM010000004.1"/>
</dbReference>
<evidence type="ECO:0000313" key="3">
    <source>
        <dbReference type="Proteomes" id="UP000681027"/>
    </source>
</evidence>
<feature type="chain" id="PRO_5045914177" evidence="1">
    <location>
        <begin position="28"/>
        <end position="201"/>
    </location>
</feature>
<keyword evidence="3" id="KW-1185">Reference proteome</keyword>
<gene>
    <name evidence="2" type="ORF">KHA94_18615</name>
</gene>